<evidence type="ECO:0000313" key="9">
    <source>
        <dbReference type="Proteomes" id="UP001620645"/>
    </source>
</evidence>
<organism evidence="8 9">
    <name type="scientific">Heterodera schachtii</name>
    <name type="common">Sugarbeet cyst nematode worm</name>
    <name type="synonym">Tylenchus schachtii</name>
    <dbReference type="NCBI Taxonomy" id="97005"/>
    <lineage>
        <taxon>Eukaryota</taxon>
        <taxon>Metazoa</taxon>
        <taxon>Ecdysozoa</taxon>
        <taxon>Nematoda</taxon>
        <taxon>Chromadorea</taxon>
        <taxon>Rhabditida</taxon>
        <taxon>Tylenchina</taxon>
        <taxon>Tylenchomorpha</taxon>
        <taxon>Tylenchoidea</taxon>
        <taxon>Heteroderidae</taxon>
        <taxon>Heteroderinae</taxon>
        <taxon>Heterodera</taxon>
    </lineage>
</organism>
<dbReference type="InterPro" id="IPR025660">
    <property type="entry name" value="Pept_his_AS"/>
</dbReference>
<dbReference type="GO" id="GO:0008234">
    <property type="term" value="F:cysteine-type peptidase activity"/>
    <property type="evidence" value="ECO:0007669"/>
    <property type="project" value="UniProtKB-KW"/>
</dbReference>
<keyword evidence="3" id="KW-0378">Hydrolase</keyword>
<dbReference type="PROSITE" id="PS00640">
    <property type="entry name" value="THIOL_PROTEASE_ASN"/>
    <property type="match status" value="1"/>
</dbReference>
<keyword evidence="9" id="KW-1185">Reference proteome</keyword>
<dbReference type="GO" id="GO:0006508">
    <property type="term" value="P:proteolysis"/>
    <property type="evidence" value="ECO:0007669"/>
    <property type="project" value="UniProtKB-KW"/>
</dbReference>
<dbReference type="PROSITE" id="PS00139">
    <property type="entry name" value="THIOL_PROTEASE_CYS"/>
    <property type="match status" value="1"/>
</dbReference>
<keyword evidence="4" id="KW-0788">Thiol protease</keyword>
<comment type="similarity">
    <text evidence="1">Belongs to the peptidase C1 family.</text>
</comment>
<evidence type="ECO:0000256" key="1">
    <source>
        <dbReference type="ARBA" id="ARBA00008455"/>
    </source>
</evidence>
<evidence type="ECO:0000256" key="4">
    <source>
        <dbReference type="ARBA" id="ARBA00022807"/>
    </source>
</evidence>
<evidence type="ECO:0000256" key="2">
    <source>
        <dbReference type="ARBA" id="ARBA00022670"/>
    </source>
</evidence>
<feature type="chain" id="PRO_5044778514" description="Peptidase C1A papain C-terminal domain-containing protein" evidence="6">
    <location>
        <begin position="23"/>
        <end position="355"/>
    </location>
</feature>
<dbReference type="InterPro" id="IPR000668">
    <property type="entry name" value="Peptidase_C1A_C"/>
</dbReference>
<dbReference type="InterPro" id="IPR013128">
    <property type="entry name" value="Peptidase_C1A"/>
</dbReference>
<dbReference type="PANTHER" id="PTHR12411">
    <property type="entry name" value="CYSTEINE PROTEASE FAMILY C1-RELATED"/>
    <property type="match status" value="1"/>
</dbReference>
<sequence length="355" mass="39227">MNSAGFVLLLWNIVNLLIVCEGNVLKEKVEKSFTSADLLVAHVNGQQSSWKAKLNAKFAKMTPEEQQQLMGARRPFLEPITKNTKQQNEKPRLNKADIPLNFDARQHFYKCADIIGKIQDQSACGSCWAVSVASVITDRICIASDGAQRANISALDLLSCEPHSFGCRGGWEDKAFEHYVKRGLCTGSDFEANRGCKPYPFAPVPHPSNVPLHKTPKCAHRCPNGEYTSTYAKDKFYGKNMGVLHDGNVEAIQAEIMRAGPVTAAFRVYEDFGHYASGVYQHVAGKYSGGHAVRVIGWGYDTDSKLPYWLVANSWNTAWGDGGFFKIRMGTDECGFETSGICFADPDQSNRNAPN</sequence>
<dbReference type="Gene3D" id="3.90.70.10">
    <property type="entry name" value="Cysteine proteinases"/>
    <property type="match status" value="1"/>
</dbReference>
<dbReference type="InterPro" id="IPR000169">
    <property type="entry name" value="Pept_cys_AS"/>
</dbReference>
<dbReference type="SMART" id="SM00645">
    <property type="entry name" value="Pept_C1"/>
    <property type="match status" value="1"/>
</dbReference>
<keyword evidence="6" id="KW-0732">Signal</keyword>
<accession>A0ABD2IV37</accession>
<dbReference type="PRINTS" id="PR00705">
    <property type="entry name" value="PAPAIN"/>
</dbReference>
<proteinExistence type="inferred from homology"/>
<dbReference type="EMBL" id="JBICCN010000248">
    <property type="protein sequence ID" value="KAL3083812.1"/>
    <property type="molecule type" value="Genomic_DNA"/>
</dbReference>
<gene>
    <name evidence="8" type="ORF">niasHS_008157</name>
</gene>
<name>A0ABD2IV37_HETSC</name>
<evidence type="ECO:0000256" key="5">
    <source>
        <dbReference type="ARBA" id="ARBA00023157"/>
    </source>
</evidence>
<dbReference type="AlphaFoldDB" id="A0ABD2IV37"/>
<dbReference type="Proteomes" id="UP001620645">
    <property type="component" value="Unassembled WGS sequence"/>
</dbReference>
<dbReference type="PROSITE" id="PS00639">
    <property type="entry name" value="THIOL_PROTEASE_HIS"/>
    <property type="match status" value="1"/>
</dbReference>
<dbReference type="Pfam" id="PF00112">
    <property type="entry name" value="Peptidase_C1"/>
    <property type="match status" value="1"/>
</dbReference>
<keyword evidence="5" id="KW-1015">Disulfide bond</keyword>
<dbReference type="InterPro" id="IPR025661">
    <property type="entry name" value="Pept_asp_AS"/>
</dbReference>
<feature type="signal peptide" evidence="6">
    <location>
        <begin position="1"/>
        <end position="22"/>
    </location>
</feature>
<protein>
    <recommendedName>
        <fullName evidence="7">Peptidase C1A papain C-terminal domain-containing protein</fullName>
    </recommendedName>
</protein>
<dbReference type="SUPFAM" id="SSF54001">
    <property type="entry name" value="Cysteine proteinases"/>
    <property type="match status" value="1"/>
</dbReference>
<evidence type="ECO:0000313" key="8">
    <source>
        <dbReference type="EMBL" id="KAL3083812.1"/>
    </source>
</evidence>
<evidence type="ECO:0000259" key="7">
    <source>
        <dbReference type="SMART" id="SM00645"/>
    </source>
</evidence>
<dbReference type="InterPro" id="IPR038765">
    <property type="entry name" value="Papain-like_cys_pep_sf"/>
</dbReference>
<dbReference type="CDD" id="cd02620">
    <property type="entry name" value="Peptidase_C1A_CathepsinB"/>
    <property type="match status" value="1"/>
</dbReference>
<comment type="caution">
    <text evidence="8">The sequence shown here is derived from an EMBL/GenBank/DDBJ whole genome shotgun (WGS) entry which is preliminary data.</text>
</comment>
<keyword evidence="2" id="KW-0645">Protease</keyword>
<reference evidence="8 9" key="1">
    <citation type="submission" date="2024-10" db="EMBL/GenBank/DDBJ databases">
        <authorList>
            <person name="Kim D."/>
        </authorList>
    </citation>
    <scope>NUCLEOTIDE SEQUENCE [LARGE SCALE GENOMIC DNA]</scope>
    <source>
        <strain evidence="8">Taebaek</strain>
    </source>
</reference>
<evidence type="ECO:0000256" key="3">
    <source>
        <dbReference type="ARBA" id="ARBA00022801"/>
    </source>
</evidence>
<evidence type="ECO:0000256" key="6">
    <source>
        <dbReference type="SAM" id="SignalP"/>
    </source>
</evidence>
<feature type="domain" description="Peptidase C1A papain C-terminal" evidence="7">
    <location>
        <begin position="98"/>
        <end position="345"/>
    </location>
</feature>